<evidence type="ECO:0000313" key="2">
    <source>
        <dbReference type="EMBL" id="MDT7519675.1"/>
    </source>
</evidence>
<dbReference type="Proteomes" id="UP001321700">
    <property type="component" value="Unassembled WGS sequence"/>
</dbReference>
<dbReference type="GO" id="GO:0016757">
    <property type="term" value="F:glycosyltransferase activity"/>
    <property type="evidence" value="ECO:0007669"/>
    <property type="project" value="UniProtKB-KW"/>
</dbReference>
<sequence>MTISIITATFNSRQMLPILAESLLNQSDLDFEWVIADGGSTDGTIDFIKGITGINIKLSVKPDFGIYDALNNGIRVATNDYYVVAGSDDYFYADAIANFKREIAFSGADMVTSRLNFCGTEKGVLGGDPAINRQFAFVSGHAVSTAFRTALHQKFGYYSNKFPIAADQDFILKAAHAGATIHRADFVSGSFEPGGVSGRDFLGTLTESFRIQVKYHNKFQQMALFFYKVIRYYRTWR</sequence>
<dbReference type="SUPFAM" id="SSF53448">
    <property type="entry name" value="Nucleotide-diphospho-sugar transferases"/>
    <property type="match status" value="1"/>
</dbReference>
<name>A0ABU3KPF4_9BURK</name>
<dbReference type="RefSeq" id="WP_313875342.1">
    <property type="nucleotide sequence ID" value="NZ_JAVBIK010000001.1"/>
</dbReference>
<dbReference type="EMBL" id="JAVBIK010000001">
    <property type="protein sequence ID" value="MDT7519675.1"/>
    <property type="molecule type" value="Genomic_DNA"/>
</dbReference>
<organism evidence="2 3">
    <name type="scientific">Rhodoferax potami</name>
    <dbReference type="NCBI Taxonomy" id="3068338"/>
    <lineage>
        <taxon>Bacteria</taxon>
        <taxon>Pseudomonadati</taxon>
        <taxon>Pseudomonadota</taxon>
        <taxon>Betaproteobacteria</taxon>
        <taxon>Burkholderiales</taxon>
        <taxon>Comamonadaceae</taxon>
        <taxon>Rhodoferax</taxon>
    </lineage>
</organism>
<dbReference type="EC" id="2.4.-.-" evidence="2"/>
<dbReference type="InterPro" id="IPR029044">
    <property type="entry name" value="Nucleotide-diphossugar_trans"/>
</dbReference>
<keyword evidence="2" id="KW-0808">Transferase</keyword>
<keyword evidence="3" id="KW-1185">Reference proteome</keyword>
<feature type="domain" description="Glycosyltransferase 2-like" evidence="1">
    <location>
        <begin position="4"/>
        <end position="121"/>
    </location>
</feature>
<dbReference type="PANTHER" id="PTHR22916:SF3">
    <property type="entry name" value="UDP-GLCNAC:BETAGAL BETA-1,3-N-ACETYLGLUCOSAMINYLTRANSFERASE-LIKE PROTEIN 1"/>
    <property type="match status" value="1"/>
</dbReference>
<gene>
    <name evidence="2" type="ORF">RAE19_13295</name>
</gene>
<dbReference type="Pfam" id="PF00535">
    <property type="entry name" value="Glycos_transf_2"/>
    <property type="match status" value="1"/>
</dbReference>
<evidence type="ECO:0000313" key="3">
    <source>
        <dbReference type="Proteomes" id="UP001321700"/>
    </source>
</evidence>
<protein>
    <submittedName>
        <fullName evidence="2">Glycosyltransferase</fullName>
        <ecNumber evidence="2">2.4.-.-</ecNumber>
    </submittedName>
</protein>
<comment type="caution">
    <text evidence="2">The sequence shown here is derived from an EMBL/GenBank/DDBJ whole genome shotgun (WGS) entry which is preliminary data.</text>
</comment>
<reference evidence="2 3" key="1">
    <citation type="submission" date="2023-08" db="EMBL/GenBank/DDBJ databases">
        <title>Rhodoferax potami sp. nov. and Rhodoferax mekongensis sp. nov., isolated from the Mekong River in Thailand.</title>
        <authorList>
            <person name="Kitikhun S."/>
            <person name="Charoenyingcharoen P."/>
            <person name="Siriarchawattana P."/>
            <person name="Likhitrattanapisal S."/>
            <person name="Nilsakha T."/>
            <person name="Chanpet A."/>
            <person name="Rattanawaree P."/>
            <person name="Ingsriswang S."/>
        </authorList>
    </citation>
    <scope>NUCLEOTIDE SEQUENCE [LARGE SCALE GENOMIC DNA]</scope>
    <source>
        <strain evidence="2 3">TBRC 17660</strain>
    </source>
</reference>
<evidence type="ECO:0000259" key="1">
    <source>
        <dbReference type="Pfam" id="PF00535"/>
    </source>
</evidence>
<dbReference type="InterPro" id="IPR001173">
    <property type="entry name" value="Glyco_trans_2-like"/>
</dbReference>
<proteinExistence type="predicted"/>
<dbReference type="PANTHER" id="PTHR22916">
    <property type="entry name" value="GLYCOSYLTRANSFERASE"/>
    <property type="match status" value="1"/>
</dbReference>
<dbReference type="Gene3D" id="3.90.550.10">
    <property type="entry name" value="Spore Coat Polysaccharide Biosynthesis Protein SpsA, Chain A"/>
    <property type="match status" value="1"/>
</dbReference>
<keyword evidence="2" id="KW-0328">Glycosyltransferase</keyword>
<accession>A0ABU3KPF4</accession>